<dbReference type="CDD" id="cd01949">
    <property type="entry name" value="GGDEF"/>
    <property type="match status" value="1"/>
</dbReference>
<reference evidence="2" key="1">
    <citation type="submission" date="2020-10" db="EMBL/GenBank/DDBJ databases">
        <title>Sequencing the genomes of 1000 actinobacteria strains.</title>
        <authorList>
            <person name="Klenk H.-P."/>
        </authorList>
    </citation>
    <scope>NUCLEOTIDE SEQUENCE</scope>
    <source>
        <strain evidence="2">DSM 46832</strain>
    </source>
</reference>
<organism evidence="2 3">
    <name type="scientific">Plantactinospora soyae</name>
    <dbReference type="NCBI Taxonomy" id="1544732"/>
    <lineage>
        <taxon>Bacteria</taxon>
        <taxon>Bacillati</taxon>
        <taxon>Actinomycetota</taxon>
        <taxon>Actinomycetes</taxon>
        <taxon>Micromonosporales</taxon>
        <taxon>Micromonosporaceae</taxon>
        <taxon>Plantactinospora</taxon>
    </lineage>
</organism>
<dbReference type="InterPro" id="IPR000160">
    <property type="entry name" value="GGDEF_dom"/>
</dbReference>
<dbReference type="InterPro" id="IPR050469">
    <property type="entry name" value="Diguanylate_Cyclase"/>
</dbReference>
<dbReference type="GO" id="GO:0052621">
    <property type="term" value="F:diguanylate cyclase activity"/>
    <property type="evidence" value="ECO:0007669"/>
    <property type="project" value="TreeGrafter"/>
</dbReference>
<dbReference type="GO" id="GO:1902201">
    <property type="term" value="P:negative regulation of bacterial-type flagellum-dependent cell motility"/>
    <property type="evidence" value="ECO:0007669"/>
    <property type="project" value="TreeGrafter"/>
</dbReference>
<keyword evidence="3" id="KW-1185">Reference proteome</keyword>
<dbReference type="SUPFAM" id="SSF55781">
    <property type="entry name" value="GAF domain-like"/>
    <property type="match status" value="2"/>
</dbReference>
<proteinExistence type="predicted"/>
<dbReference type="Gene3D" id="3.30.70.270">
    <property type="match status" value="1"/>
</dbReference>
<dbReference type="InterPro" id="IPR029016">
    <property type="entry name" value="GAF-like_dom_sf"/>
</dbReference>
<dbReference type="GO" id="GO:0005886">
    <property type="term" value="C:plasma membrane"/>
    <property type="evidence" value="ECO:0007669"/>
    <property type="project" value="TreeGrafter"/>
</dbReference>
<dbReference type="InterPro" id="IPR043128">
    <property type="entry name" value="Rev_trsase/Diguanyl_cyclase"/>
</dbReference>
<dbReference type="PROSITE" id="PS50887">
    <property type="entry name" value="GGDEF"/>
    <property type="match status" value="1"/>
</dbReference>
<dbReference type="EMBL" id="JADBEB010000001">
    <property type="protein sequence ID" value="MBE1486448.1"/>
    <property type="molecule type" value="Genomic_DNA"/>
</dbReference>
<dbReference type="GO" id="GO:0043709">
    <property type="term" value="P:cell adhesion involved in single-species biofilm formation"/>
    <property type="evidence" value="ECO:0007669"/>
    <property type="project" value="TreeGrafter"/>
</dbReference>
<sequence>MSLDHLRVVRDVTTRLPSASTAVQACQAMVAALGRHTPGRIAVLLWVHDRLRCVAATGSWQVFASAPAGIGVVGRVYASGKAETVSEITDDPDYVPLRPDVQAQICAPILDAAGRPIGVLDLEWTTTGVDLDAWRDTVEQIAARLGTRIGQLGGPPAETRSEKLLRHASALTAAATETDLMTAAVQAARDISGLCSAVFVIDGPAGPFVVTPSLVPDELEARVHAALAGAGQPLLERLRSRAHRSGASYTLGEGDHPTTADQDLLIAAGVRTLISVPFGPTELCGVLLVGDTRTLRPDPTTVNLIELLAAQSWICLERLRGLARLREQASSDPLTGLRHQGSFGERIAESNPGRTALLAVDVDDFKTINDTYGHQAGDRVLVDLARALQGALRHGDELYRIGGDEFVAVVEVLRPEEAVGIAERLAEAARRIGRTISVGVAVQRDGESPDLTLRRADEALYGVKRQGRDGVGLAAAG</sequence>
<name>A0A927QYE5_9ACTN</name>
<dbReference type="PANTHER" id="PTHR45138:SF24">
    <property type="entry name" value="DIGUANYLATE CYCLASE DGCC-RELATED"/>
    <property type="match status" value="1"/>
</dbReference>
<dbReference type="SUPFAM" id="SSF55073">
    <property type="entry name" value="Nucleotide cyclase"/>
    <property type="match status" value="1"/>
</dbReference>
<dbReference type="AlphaFoldDB" id="A0A927QYE5"/>
<dbReference type="Gene3D" id="3.30.450.40">
    <property type="match status" value="2"/>
</dbReference>
<gene>
    <name evidence="2" type="ORF">H4W31_002086</name>
</gene>
<dbReference type="PROSITE" id="PS51257">
    <property type="entry name" value="PROKAR_LIPOPROTEIN"/>
    <property type="match status" value="1"/>
</dbReference>
<evidence type="ECO:0000259" key="1">
    <source>
        <dbReference type="PROSITE" id="PS50887"/>
    </source>
</evidence>
<accession>A0A927QYE5</accession>
<dbReference type="Proteomes" id="UP000649753">
    <property type="component" value="Unassembled WGS sequence"/>
</dbReference>
<dbReference type="Pfam" id="PF00990">
    <property type="entry name" value="GGDEF"/>
    <property type="match status" value="1"/>
</dbReference>
<evidence type="ECO:0000313" key="3">
    <source>
        <dbReference type="Proteomes" id="UP000649753"/>
    </source>
</evidence>
<feature type="domain" description="GGDEF" evidence="1">
    <location>
        <begin position="353"/>
        <end position="476"/>
    </location>
</feature>
<dbReference type="PANTHER" id="PTHR45138">
    <property type="entry name" value="REGULATORY COMPONENTS OF SENSORY TRANSDUCTION SYSTEM"/>
    <property type="match status" value="1"/>
</dbReference>
<evidence type="ECO:0000313" key="2">
    <source>
        <dbReference type="EMBL" id="MBE1486448.1"/>
    </source>
</evidence>
<dbReference type="InterPro" id="IPR029787">
    <property type="entry name" value="Nucleotide_cyclase"/>
</dbReference>
<dbReference type="NCBIfam" id="TIGR00254">
    <property type="entry name" value="GGDEF"/>
    <property type="match status" value="1"/>
</dbReference>
<protein>
    <submittedName>
        <fullName evidence="2">Diguanylate cyclase (GGDEF)-like protein</fullName>
    </submittedName>
</protein>
<dbReference type="RefSeq" id="WP_318783128.1">
    <property type="nucleotide sequence ID" value="NZ_JADBEB010000001.1"/>
</dbReference>
<comment type="caution">
    <text evidence="2">The sequence shown here is derived from an EMBL/GenBank/DDBJ whole genome shotgun (WGS) entry which is preliminary data.</text>
</comment>
<dbReference type="SMART" id="SM00267">
    <property type="entry name" value="GGDEF"/>
    <property type="match status" value="1"/>
</dbReference>